<dbReference type="EMBL" id="CP003944">
    <property type="protein sequence ID" value="AFZ49531.1"/>
    <property type="molecule type" value="Genomic_DNA"/>
</dbReference>
<dbReference type="AlphaFoldDB" id="K9YRG4"/>
<dbReference type="eggNOG" id="COG0270">
    <property type="taxonomic scope" value="Bacteria"/>
</dbReference>
<dbReference type="Gene3D" id="3.90.120.30">
    <property type="match status" value="1"/>
</dbReference>
<evidence type="ECO:0000256" key="4">
    <source>
        <dbReference type="ARBA" id="ARBA00022747"/>
    </source>
</evidence>
<dbReference type="SMR" id="K9YRG4"/>
<dbReference type="SUPFAM" id="SSF53335">
    <property type="entry name" value="S-adenosyl-L-methionine-dependent methyltransferases"/>
    <property type="match status" value="1"/>
</dbReference>
<feature type="active site" evidence="5">
    <location>
        <position position="75"/>
    </location>
</feature>
<protein>
    <recommendedName>
        <fullName evidence="7">Cytosine-specific methyltransferase</fullName>
        <ecNumber evidence="7">2.1.1.37</ecNumber>
    </recommendedName>
</protein>
<comment type="similarity">
    <text evidence="5 6">Belongs to the class I-like SAM-binding methyltransferase superfamily. C5-methyltransferase family.</text>
</comment>
<dbReference type="GO" id="GO:0032259">
    <property type="term" value="P:methylation"/>
    <property type="evidence" value="ECO:0007669"/>
    <property type="project" value="UniProtKB-KW"/>
</dbReference>
<dbReference type="EC" id="2.1.1.37" evidence="7"/>
<dbReference type="STRING" id="13035.Dacsa_0776"/>
<dbReference type="PROSITE" id="PS00094">
    <property type="entry name" value="C5_MTASE_1"/>
    <property type="match status" value="1"/>
</dbReference>
<dbReference type="InterPro" id="IPR018117">
    <property type="entry name" value="C5_DNA_meth_AS"/>
</dbReference>
<dbReference type="InterPro" id="IPR001525">
    <property type="entry name" value="C5_MeTfrase"/>
</dbReference>
<dbReference type="InterPro" id="IPR029063">
    <property type="entry name" value="SAM-dependent_MTases_sf"/>
</dbReference>
<evidence type="ECO:0000256" key="3">
    <source>
        <dbReference type="ARBA" id="ARBA00022691"/>
    </source>
</evidence>
<dbReference type="REBASE" id="58340">
    <property type="entry name" value="M.Dsa8305ORF776P"/>
</dbReference>
<name>K9YRG4_DACS8</name>
<evidence type="ECO:0000256" key="2">
    <source>
        <dbReference type="ARBA" id="ARBA00022679"/>
    </source>
</evidence>
<dbReference type="PROSITE" id="PS51679">
    <property type="entry name" value="SAM_MT_C5"/>
    <property type="match status" value="1"/>
</dbReference>
<dbReference type="HOGENOM" id="CLU_006958_0_1_3"/>
<keyword evidence="4" id="KW-0680">Restriction system</keyword>
<sequence>MEKKQLKFIDLFAGIGGMRIPFEELGGKCVFSSEIDKHCQRTYEANFGEMPTGDITKLSADSIPYHDLLLAGFPCQAFSQGGRKQGFQDERGQLFFQVAKILNDHRPQAILLENVKGLRGHDKGRTLQMILYVLEKLNYVVSWKIISATDFNLPQKRERIFIVGFQDKNNKNLIFDFPKPIELTAKVGDLLEKEVDEKYTITDRMWEGHQNRKKAHRKRGNGFGFSLVNRNSSYTRTISARYYKDGSEVLVEQANKNPRVLTPRECARLQGFPESFVIPVSDCQAWRQFGNSVPVSVIRAIAQKMLSYIDLTEQQKEFKKVDLDQVITQKKKQLYPEDYQEQFIQKELALL</sequence>
<dbReference type="InterPro" id="IPR031303">
    <property type="entry name" value="C5_meth_CS"/>
</dbReference>
<dbReference type="GO" id="GO:0009307">
    <property type="term" value="P:DNA restriction-modification system"/>
    <property type="evidence" value="ECO:0007669"/>
    <property type="project" value="UniProtKB-KW"/>
</dbReference>
<keyword evidence="1 5" id="KW-0489">Methyltransferase</keyword>
<evidence type="ECO:0000256" key="7">
    <source>
        <dbReference type="RuleBase" id="RU000417"/>
    </source>
</evidence>
<dbReference type="InterPro" id="IPR050750">
    <property type="entry name" value="C5-MTase"/>
</dbReference>
<keyword evidence="2 5" id="KW-0808">Transferase</keyword>
<keyword evidence="3 5" id="KW-0949">S-adenosyl-L-methionine</keyword>
<dbReference type="Proteomes" id="UP000010482">
    <property type="component" value="Chromosome"/>
</dbReference>
<comment type="catalytic activity">
    <reaction evidence="7">
        <text>a 2'-deoxycytidine in DNA + S-adenosyl-L-methionine = a 5-methyl-2'-deoxycytidine in DNA + S-adenosyl-L-homocysteine + H(+)</text>
        <dbReference type="Rhea" id="RHEA:13681"/>
        <dbReference type="Rhea" id="RHEA-COMP:11369"/>
        <dbReference type="Rhea" id="RHEA-COMP:11370"/>
        <dbReference type="ChEBI" id="CHEBI:15378"/>
        <dbReference type="ChEBI" id="CHEBI:57856"/>
        <dbReference type="ChEBI" id="CHEBI:59789"/>
        <dbReference type="ChEBI" id="CHEBI:85452"/>
        <dbReference type="ChEBI" id="CHEBI:85454"/>
        <dbReference type="EC" id="2.1.1.37"/>
    </reaction>
</comment>
<dbReference type="PANTHER" id="PTHR46098:SF1">
    <property type="entry name" value="TRNA (CYTOSINE(38)-C(5))-METHYLTRANSFERASE"/>
    <property type="match status" value="1"/>
</dbReference>
<dbReference type="GO" id="GO:0003886">
    <property type="term" value="F:DNA (cytosine-5-)-methyltransferase activity"/>
    <property type="evidence" value="ECO:0007669"/>
    <property type="project" value="UniProtKB-EC"/>
</dbReference>
<dbReference type="Gene3D" id="3.40.50.150">
    <property type="entry name" value="Vaccinia Virus protein VP39"/>
    <property type="match status" value="1"/>
</dbReference>
<accession>K9YRG4</accession>
<dbReference type="RefSeq" id="WP_015228543.1">
    <property type="nucleotide sequence ID" value="NC_019780.1"/>
</dbReference>
<dbReference type="OrthoDB" id="9813719at2"/>
<evidence type="ECO:0000313" key="9">
    <source>
        <dbReference type="Proteomes" id="UP000010482"/>
    </source>
</evidence>
<evidence type="ECO:0000313" key="8">
    <source>
        <dbReference type="EMBL" id="AFZ49531.1"/>
    </source>
</evidence>
<reference evidence="8" key="1">
    <citation type="submission" date="2012-04" db="EMBL/GenBank/DDBJ databases">
        <title>Finished genome of Dactylococcopsis salina PCC 8305.</title>
        <authorList>
            <consortium name="US DOE Joint Genome Institute"/>
            <person name="Gugger M."/>
            <person name="Coursin T."/>
            <person name="Rippka R."/>
            <person name="Tandeau De Marsac N."/>
            <person name="Huntemann M."/>
            <person name="Wei C.-L."/>
            <person name="Han J."/>
            <person name="Detter J.C."/>
            <person name="Han C."/>
            <person name="Tapia R."/>
            <person name="Daligault H."/>
            <person name="Chen A."/>
            <person name="Krypides N."/>
            <person name="Mavromatis K."/>
            <person name="Markowitz V."/>
            <person name="Szeto E."/>
            <person name="Ivanova N."/>
            <person name="Ovchinnikova G."/>
            <person name="Pagani I."/>
            <person name="Pati A."/>
            <person name="Goodwin L."/>
            <person name="Peters L."/>
            <person name="Pitluck S."/>
            <person name="Woyke T."/>
            <person name="Kerfeld C."/>
        </authorList>
    </citation>
    <scope>NUCLEOTIDE SEQUENCE [LARGE SCALE GENOMIC DNA]</scope>
    <source>
        <strain evidence="8">PCC 8305</strain>
    </source>
</reference>
<dbReference type="PANTHER" id="PTHR46098">
    <property type="entry name" value="TRNA (CYTOSINE(38)-C(5))-METHYLTRANSFERASE"/>
    <property type="match status" value="1"/>
</dbReference>
<dbReference type="NCBIfam" id="TIGR00675">
    <property type="entry name" value="dcm"/>
    <property type="match status" value="1"/>
</dbReference>
<dbReference type="Pfam" id="PF00145">
    <property type="entry name" value="DNA_methylase"/>
    <property type="match status" value="1"/>
</dbReference>
<dbReference type="KEGG" id="dsl:Dacsa_0776"/>
<keyword evidence="9" id="KW-1185">Reference proteome</keyword>
<gene>
    <name evidence="8" type="ORF">Dacsa_0776</name>
</gene>
<evidence type="ECO:0000256" key="5">
    <source>
        <dbReference type="PROSITE-ProRule" id="PRU01016"/>
    </source>
</evidence>
<proteinExistence type="inferred from homology"/>
<organism evidence="8 9">
    <name type="scientific">Dactylococcopsis salina (strain PCC 8305)</name>
    <name type="common">Myxobactron salinum</name>
    <dbReference type="NCBI Taxonomy" id="13035"/>
    <lineage>
        <taxon>Bacteria</taxon>
        <taxon>Bacillati</taxon>
        <taxon>Cyanobacteriota</taxon>
        <taxon>Cyanophyceae</taxon>
        <taxon>Nodosilineales</taxon>
        <taxon>Cymatolegaceae</taxon>
        <taxon>Dactylococcopsis</taxon>
    </lineage>
</organism>
<dbReference type="PATRIC" id="fig|13035.3.peg.866"/>
<dbReference type="CDD" id="cd00315">
    <property type="entry name" value="Cyt_C5_DNA_methylase"/>
    <property type="match status" value="1"/>
</dbReference>
<dbReference type="PROSITE" id="PS00095">
    <property type="entry name" value="C5_MTASE_2"/>
    <property type="match status" value="1"/>
</dbReference>
<dbReference type="PRINTS" id="PR00105">
    <property type="entry name" value="C5METTRFRASE"/>
</dbReference>
<evidence type="ECO:0000256" key="6">
    <source>
        <dbReference type="RuleBase" id="RU000416"/>
    </source>
</evidence>
<evidence type="ECO:0000256" key="1">
    <source>
        <dbReference type="ARBA" id="ARBA00022603"/>
    </source>
</evidence>